<dbReference type="GeneID" id="25913732"/>
<evidence type="ECO:0000313" key="8">
    <source>
        <dbReference type="EMBL" id="KNC74219.1"/>
    </source>
</evidence>
<keyword evidence="3" id="KW-0010">Activator</keyword>
<keyword evidence="2" id="KW-0238">DNA-binding</keyword>
<protein>
    <recommendedName>
        <fullName evidence="7">BHLH domain-containing protein</fullName>
    </recommendedName>
</protein>
<dbReference type="GO" id="GO:0046983">
    <property type="term" value="F:protein dimerization activity"/>
    <property type="evidence" value="ECO:0007669"/>
    <property type="project" value="InterPro"/>
</dbReference>
<keyword evidence="4" id="KW-0804">Transcription</keyword>
<dbReference type="PROSITE" id="PS50888">
    <property type="entry name" value="BHLH"/>
    <property type="match status" value="1"/>
</dbReference>
<dbReference type="InterPro" id="IPR036638">
    <property type="entry name" value="HLH_DNA-bd_sf"/>
</dbReference>
<keyword evidence="5" id="KW-0539">Nucleus</keyword>
<keyword evidence="1" id="KW-0805">Transcription regulation</keyword>
<evidence type="ECO:0000256" key="5">
    <source>
        <dbReference type="ARBA" id="ARBA00023242"/>
    </source>
</evidence>
<evidence type="ECO:0000313" key="9">
    <source>
        <dbReference type="Proteomes" id="UP000054560"/>
    </source>
</evidence>
<feature type="region of interest" description="Disordered" evidence="6">
    <location>
        <begin position="1"/>
        <end position="43"/>
    </location>
</feature>
<name>A0A0L0FBW6_9EUKA</name>
<dbReference type="PANTHER" id="PTHR10328:SF3">
    <property type="entry name" value="PROTEIN MAX"/>
    <property type="match status" value="1"/>
</dbReference>
<evidence type="ECO:0000259" key="7">
    <source>
        <dbReference type="PROSITE" id="PS50888"/>
    </source>
</evidence>
<reference evidence="8 9" key="1">
    <citation type="submission" date="2011-02" db="EMBL/GenBank/DDBJ databases">
        <title>The Genome Sequence of Sphaeroforma arctica JP610.</title>
        <authorList>
            <consortium name="The Broad Institute Genome Sequencing Platform"/>
            <person name="Russ C."/>
            <person name="Cuomo C."/>
            <person name="Young S.K."/>
            <person name="Zeng Q."/>
            <person name="Gargeya S."/>
            <person name="Alvarado L."/>
            <person name="Berlin A."/>
            <person name="Chapman S.B."/>
            <person name="Chen Z."/>
            <person name="Freedman E."/>
            <person name="Gellesch M."/>
            <person name="Goldberg J."/>
            <person name="Griggs A."/>
            <person name="Gujja S."/>
            <person name="Heilman E."/>
            <person name="Heiman D."/>
            <person name="Howarth C."/>
            <person name="Mehta T."/>
            <person name="Neiman D."/>
            <person name="Pearson M."/>
            <person name="Roberts A."/>
            <person name="Saif S."/>
            <person name="Shea T."/>
            <person name="Shenoy N."/>
            <person name="Sisk P."/>
            <person name="Stolte C."/>
            <person name="Sykes S."/>
            <person name="White J."/>
            <person name="Yandava C."/>
            <person name="Burger G."/>
            <person name="Gray M.W."/>
            <person name="Holland P.W.H."/>
            <person name="King N."/>
            <person name="Lang F.B.F."/>
            <person name="Roger A.J."/>
            <person name="Ruiz-Trillo I."/>
            <person name="Haas B."/>
            <person name="Nusbaum C."/>
            <person name="Birren B."/>
        </authorList>
    </citation>
    <scope>NUCLEOTIDE SEQUENCE [LARGE SCALE GENOMIC DNA]</scope>
    <source>
        <strain evidence="8 9">JP610</strain>
    </source>
</reference>
<dbReference type="SUPFAM" id="SSF47459">
    <property type="entry name" value="HLH, helix-loop-helix DNA-binding domain"/>
    <property type="match status" value="1"/>
</dbReference>
<evidence type="ECO:0000256" key="1">
    <source>
        <dbReference type="ARBA" id="ARBA00023015"/>
    </source>
</evidence>
<dbReference type="Proteomes" id="UP000054560">
    <property type="component" value="Unassembled WGS sequence"/>
</dbReference>
<dbReference type="Pfam" id="PF00010">
    <property type="entry name" value="HLH"/>
    <property type="match status" value="1"/>
</dbReference>
<accession>A0A0L0FBW6</accession>
<keyword evidence="9" id="KW-1185">Reference proteome</keyword>
<dbReference type="Gene3D" id="4.10.280.10">
    <property type="entry name" value="Helix-loop-helix DNA-binding domain"/>
    <property type="match status" value="1"/>
</dbReference>
<organism evidence="8 9">
    <name type="scientific">Sphaeroforma arctica JP610</name>
    <dbReference type="NCBI Taxonomy" id="667725"/>
    <lineage>
        <taxon>Eukaryota</taxon>
        <taxon>Ichthyosporea</taxon>
        <taxon>Ichthyophonida</taxon>
        <taxon>Sphaeroforma</taxon>
    </lineage>
</organism>
<evidence type="ECO:0000256" key="2">
    <source>
        <dbReference type="ARBA" id="ARBA00023125"/>
    </source>
</evidence>
<dbReference type="OrthoDB" id="690068at2759"/>
<dbReference type="GO" id="GO:0090575">
    <property type="term" value="C:RNA polymerase II transcription regulator complex"/>
    <property type="evidence" value="ECO:0007669"/>
    <property type="project" value="TreeGrafter"/>
</dbReference>
<feature type="compositionally biased region" description="Basic and acidic residues" evidence="6">
    <location>
        <begin position="9"/>
        <end position="43"/>
    </location>
</feature>
<dbReference type="SMART" id="SM00353">
    <property type="entry name" value="HLH"/>
    <property type="match status" value="1"/>
</dbReference>
<dbReference type="RefSeq" id="XP_014148121.1">
    <property type="nucleotide sequence ID" value="XM_014292646.1"/>
</dbReference>
<dbReference type="GO" id="GO:0003677">
    <property type="term" value="F:DNA binding"/>
    <property type="evidence" value="ECO:0007669"/>
    <property type="project" value="UniProtKB-KW"/>
</dbReference>
<dbReference type="PANTHER" id="PTHR10328">
    <property type="entry name" value="PROTEIN MAX MYC-ASSOCIATED FACTOR X"/>
    <property type="match status" value="1"/>
</dbReference>
<proteinExistence type="predicted"/>
<dbReference type="AlphaFoldDB" id="A0A0L0FBW6"/>
<gene>
    <name evidence="8" type="ORF">SARC_13228</name>
</gene>
<feature type="domain" description="BHLH" evidence="7">
    <location>
        <begin position="32"/>
        <end position="82"/>
    </location>
</feature>
<dbReference type="EMBL" id="KQ244637">
    <property type="protein sequence ID" value="KNC74219.1"/>
    <property type="molecule type" value="Genomic_DNA"/>
</dbReference>
<evidence type="ECO:0000256" key="6">
    <source>
        <dbReference type="SAM" id="MobiDB-lite"/>
    </source>
</evidence>
<dbReference type="GO" id="GO:0003700">
    <property type="term" value="F:DNA-binding transcription factor activity"/>
    <property type="evidence" value="ECO:0007669"/>
    <property type="project" value="TreeGrafter"/>
</dbReference>
<sequence length="144" mass="16336">VGEEEEEQRSEGKEQTENKEGTEKTESAAPLGRKEMHVISEKKRREAMREKYAELIGLIPSCDEKTTKLDVLGKAADYIAYVKEKIDKAKQEHDMYVRLVEKLGPNGMNNPMGAMAHPGEPPRMPTIDPRNYNVNTFIFGNKPM</sequence>
<feature type="non-terminal residue" evidence="8">
    <location>
        <position position="1"/>
    </location>
</feature>
<dbReference type="GO" id="GO:0045944">
    <property type="term" value="P:positive regulation of transcription by RNA polymerase II"/>
    <property type="evidence" value="ECO:0007669"/>
    <property type="project" value="TreeGrafter"/>
</dbReference>
<evidence type="ECO:0000256" key="3">
    <source>
        <dbReference type="ARBA" id="ARBA00023159"/>
    </source>
</evidence>
<dbReference type="InterPro" id="IPR011598">
    <property type="entry name" value="bHLH_dom"/>
</dbReference>
<evidence type="ECO:0000256" key="4">
    <source>
        <dbReference type="ARBA" id="ARBA00023163"/>
    </source>
</evidence>
<dbReference type="CDD" id="cd11404">
    <property type="entry name" value="bHLHzip_Mlx_like"/>
    <property type="match status" value="1"/>
</dbReference>